<sequence length="145" mass="15924">MSLKHLSTRLMAPRIAPLPHRTIHSTTKRQTTHDQKNQEDKFHDRNILNPQRSEVSKTGTDDEVAGHPSAFDPSTTAPESEVAQSEAETKEQGKVSNPLNMSPGNREASDARPPLEGAPDKNVDRGVSSSRGGARKNREVNKPRS</sequence>
<feature type="compositionally biased region" description="Basic and acidic residues" evidence="1">
    <location>
        <begin position="136"/>
        <end position="145"/>
    </location>
</feature>
<dbReference type="Proteomes" id="UP000325780">
    <property type="component" value="Unassembled WGS sequence"/>
</dbReference>
<dbReference type="AlphaFoldDB" id="A0A5N6TYE1"/>
<feature type="region of interest" description="Disordered" evidence="1">
    <location>
        <begin position="1"/>
        <end position="145"/>
    </location>
</feature>
<evidence type="ECO:0000256" key="1">
    <source>
        <dbReference type="SAM" id="MobiDB-lite"/>
    </source>
</evidence>
<dbReference type="PANTHER" id="PTHR42090:SF1">
    <property type="match status" value="1"/>
</dbReference>
<organism evidence="2 3">
    <name type="scientific">Aspergillus avenaceus</name>
    <dbReference type="NCBI Taxonomy" id="36643"/>
    <lineage>
        <taxon>Eukaryota</taxon>
        <taxon>Fungi</taxon>
        <taxon>Dikarya</taxon>
        <taxon>Ascomycota</taxon>
        <taxon>Pezizomycotina</taxon>
        <taxon>Eurotiomycetes</taxon>
        <taxon>Eurotiomycetidae</taxon>
        <taxon>Eurotiales</taxon>
        <taxon>Aspergillaceae</taxon>
        <taxon>Aspergillus</taxon>
        <taxon>Aspergillus subgen. Circumdati</taxon>
    </lineage>
</organism>
<feature type="compositionally biased region" description="Polar residues" evidence="1">
    <location>
        <begin position="48"/>
        <end position="58"/>
    </location>
</feature>
<dbReference type="PANTHER" id="PTHR42090">
    <property type="match status" value="1"/>
</dbReference>
<reference evidence="2 3" key="1">
    <citation type="submission" date="2019-04" db="EMBL/GenBank/DDBJ databases">
        <title>Friends and foes A comparative genomics study of 23 Aspergillus species from section Flavi.</title>
        <authorList>
            <consortium name="DOE Joint Genome Institute"/>
            <person name="Kjaerbolling I."/>
            <person name="Vesth T."/>
            <person name="Frisvad J.C."/>
            <person name="Nybo J.L."/>
            <person name="Theobald S."/>
            <person name="Kildgaard S."/>
            <person name="Isbrandt T."/>
            <person name="Kuo A."/>
            <person name="Sato A."/>
            <person name="Lyhne E.K."/>
            <person name="Kogle M.E."/>
            <person name="Wiebenga A."/>
            <person name="Kun R.S."/>
            <person name="Lubbers R.J."/>
            <person name="Makela M.R."/>
            <person name="Barry K."/>
            <person name="Chovatia M."/>
            <person name="Clum A."/>
            <person name="Daum C."/>
            <person name="Haridas S."/>
            <person name="He G."/>
            <person name="LaButti K."/>
            <person name="Lipzen A."/>
            <person name="Mondo S."/>
            <person name="Riley R."/>
            <person name="Salamov A."/>
            <person name="Simmons B.A."/>
            <person name="Magnuson J.K."/>
            <person name="Henrissat B."/>
            <person name="Mortensen U.H."/>
            <person name="Larsen T.O."/>
            <person name="Devries R.P."/>
            <person name="Grigoriev I.V."/>
            <person name="Machida M."/>
            <person name="Baker S.E."/>
            <person name="Andersen M.R."/>
        </authorList>
    </citation>
    <scope>NUCLEOTIDE SEQUENCE [LARGE SCALE GENOMIC DNA]</scope>
    <source>
        <strain evidence="2 3">IBT 18842</strain>
    </source>
</reference>
<evidence type="ECO:0000313" key="3">
    <source>
        <dbReference type="Proteomes" id="UP000325780"/>
    </source>
</evidence>
<dbReference type="OrthoDB" id="4220319at2759"/>
<name>A0A5N6TYE1_ASPAV</name>
<protein>
    <submittedName>
        <fullName evidence="2">Uncharacterized protein</fullName>
    </submittedName>
</protein>
<evidence type="ECO:0000313" key="2">
    <source>
        <dbReference type="EMBL" id="KAE8151396.1"/>
    </source>
</evidence>
<keyword evidence="3" id="KW-1185">Reference proteome</keyword>
<gene>
    <name evidence="2" type="ORF">BDV25DRAFT_138918</name>
</gene>
<feature type="compositionally biased region" description="Polar residues" evidence="1">
    <location>
        <begin position="94"/>
        <end position="103"/>
    </location>
</feature>
<feature type="compositionally biased region" description="Basic and acidic residues" evidence="1">
    <location>
        <begin position="31"/>
        <end position="46"/>
    </location>
</feature>
<proteinExistence type="predicted"/>
<dbReference type="EMBL" id="ML742072">
    <property type="protein sequence ID" value="KAE8151396.1"/>
    <property type="molecule type" value="Genomic_DNA"/>
</dbReference>
<accession>A0A5N6TYE1</accession>